<evidence type="ECO:0000313" key="1">
    <source>
        <dbReference type="EMBL" id="ABM99534.2"/>
    </source>
</evidence>
<organism evidence="1 2">
    <name type="scientific">Burkholderia mallei (strain NCTC 10229)</name>
    <dbReference type="NCBI Taxonomy" id="412022"/>
    <lineage>
        <taxon>Bacteria</taxon>
        <taxon>Pseudomonadati</taxon>
        <taxon>Pseudomonadota</taxon>
        <taxon>Betaproteobacteria</taxon>
        <taxon>Burkholderiales</taxon>
        <taxon>Burkholderiaceae</taxon>
        <taxon>Burkholderia</taxon>
        <taxon>pseudomallei group</taxon>
    </lineage>
</organism>
<gene>
    <name evidence="1" type="ordered locus">BMA10229_2105</name>
</gene>
<protein>
    <submittedName>
        <fullName evidence="1">Uncharacterized protein</fullName>
    </submittedName>
</protein>
<dbReference type="KEGG" id="bml:BMA10229_2105"/>
<reference evidence="1 2" key="1">
    <citation type="submission" date="2007-01" db="EMBL/GenBank/DDBJ databases">
        <authorList>
            <person name="DeShazer D."/>
            <person name="Woods D.E."/>
            <person name="Nierman W.C."/>
        </authorList>
    </citation>
    <scope>NUCLEOTIDE SEQUENCE [LARGE SCALE GENOMIC DNA]</scope>
    <source>
        <strain evidence="1 2">NCTC 10229</strain>
    </source>
</reference>
<accession>A2S1T0</accession>
<dbReference type="HOGENOM" id="CLU_3306049_0_0_4"/>
<evidence type="ECO:0000313" key="2">
    <source>
        <dbReference type="Proteomes" id="UP000002283"/>
    </source>
</evidence>
<sequence length="39" mass="4416">MNDCTWIVAKRTKPVPFDSRFLDRSMTCVEIGVPAESKS</sequence>
<dbReference type="Proteomes" id="UP000002283">
    <property type="component" value="Chromosome II"/>
</dbReference>
<dbReference type="AlphaFoldDB" id="A2S1T0"/>
<name>A2S1T0_BURM9</name>
<proteinExistence type="predicted"/>
<dbReference type="EMBL" id="CP000545">
    <property type="protein sequence ID" value="ABM99534.2"/>
    <property type="molecule type" value="Genomic_DNA"/>
</dbReference>